<reference evidence="2 3" key="1">
    <citation type="submission" date="2019-04" db="EMBL/GenBank/DDBJ databases">
        <title>Microbes associate with the intestines of laboratory mice.</title>
        <authorList>
            <person name="Navarre W."/>
            <person name="Wong E."/>
            <person name="Huang K."/>
            <person name="Tropini C."/>
            <person name="Ng K."/>
            <person name="Yu B."/>
        </authorList>
    </citation>
    <scope>NUCLEOTIDE SEQUENCE [LARGE SCALE GENOMIC DNA]</scope>
    <source>
        <strain evidence="2 3">NM70_E10</strain>
    </source>
</reference>
<dbReference type="Proteomes" id="UP000305751">
    <property type="component" value="Unassembled WGS sequence"/>
</dbReference>
<dbReference type="Pfam" id="PF04860">
    <property type="entry name" value="Phage_portal"/>
    <property type="match status" value="1"/>
</dbReference>
<dbReference type="RefSeq" id="WP_136013796.1">
    <property type="nucleotide sequence ID" value="NZ_SRZA01000008.1"/>
</dbReference>
<feature type="region of interest" description="Disordered" evidence="1">
    <location>
        <begin position="394"/>
        <end position="428"/>
    </location>
</feature>
<evidence type="ECO:0000313" key="2">
    <source>
        <dbReference type="EMBL" id="TGY07126.1"/>
    </source>
</evidence>
<dbReference type="AlphaFoldDB" id="A0A4S2AZP1"/>
<sequence length="428" mass="47809">MRILNYIKNIFSREATTVSNSDVTPPIGGAALLYPTGRRPLNVATVYRCVDLLAGSVANLRLQYMRKKGEIFVEDTNSRLHYLLNVQPCAYMSAVDFWRQVVYYLLLRGNAYIIPVYDYLTLEIDHLALVDPSSVAHDTIHNTYTVNDINAGIHDTYDEDEIIHIKNYTHDGKVGISTISYAATTLSIANTGDTETLSRFENGGNVRGIVSNDTSVRGFGEYQDSELEKTATDLDKKFRGGTRIVSLPGQAQFSPVSLSSTDMQFLESRKFTVREICRFFGVHPSFVFDDTSNNYKSAEMANVAFLANTLNPILRKIEVELHRKLVAPTLCCKRRFQFDRRDLYACDLDSRAKYQAATIACGIYSVNDWRVAENQPPVPGGDVVLVSANLKSITEAGKPTPAPAPAMEEPKEPENNEENTEDDEEGNE</sequence>
<gene>
    <name evidence="2" type="ORF">E5356_05205</name>
</gene>
<dbReference type="NCBIfam" id="TIGR01537">
    <property type="entry name" value="portal_HK97"/>
    <property type="match status" value="1"/>
</dbReference>
<comment type="caution">
    <text evidence="2">The sequence shown here is derived from an EMBL/GenBank/DDBJ whole genome shotgun (WGS) entry which is preliminary data.</text>
</comment>
<accession>A0A4S2AZP1</accession>
<evidence type="ECO:0000313" key="3">
    <source>
        <dbReference type="Proteomes" id="UP000305751"/>
    </source>
</evidence>
<organism evidence="2 3">
    <name type="scientific">Bacteroides acidifaciens</name>
    <dbReference type="NCBI Taxonomy" id="85831"/>
    <lineage>
        <taxon>Bacteria</taxon>
        <taxon>Pseudomonadati</taxon>
        <taxon>Bacteroidota</taxon>
        <taxon>Bacteroidia</taxon>
        <taxon>Bacteroidales</taxon>
        <taxon>Bacteroidaceae</taxon>
        <taxon>Bacteroides</taxon>
    </lineage>
</organism>
<protein>
    <submittedName>
        <fullName evidence="2">Phage portal protein</fullName>
    </submittedName>
</protein>
<dbReference type="InterPro" id="IPR006427">
    <property type="entry name" value="Portal_HK97"/>
</dbReference>
<evidence type="ECO:0000256" key="1">
    <source>
        <dbReference type="SAM" id="MobiDB-lite"/>
    </source>
</evidence>
<name>A0A4S2AZP1_9BACE</name>
<dbReference type="EMBL" id="SRZA01000008">
    <property type="protein sequence ID" value="TGY07126.1"/>
    <property type="molecule type" value="Genomic_DNA"/>
</dbReference>
<keyword evidence="3" id="KW-1185">Reference proteome</keyword>
<dbReference type="InterPro" id="IPR006944">
    <property type="entry name" value="Phage/GTA_portal"/>
</dbReference>
<proteinExistence type="predicted"/>
<feature type="compositionally biased region" description="Acidic residues" evidence="1">
    <location>
        <begin position="415"/>
        <end position="428"/>
    </location>
</feature>